<dbReference type="Gene3D" id="1.10.510.10">
    <property type="entry name" value="Transferase(Phosphotransferase) domain 1"/>
    <property type="match status" value="1"/>
</dbReference>
<proteinExistence type="predicted"/>
<dbReference type="SMART" id="SM00220">
    <property type="entry name" value="S_TKc"/>
    <property type="match status" value="1"/>
</dbReference>
<dbReference type="InterPro" id="IPR000719">
    <property type="entry name" value="Prot_kinase_dom"/>
</dbReference>
<dbReference type="InterPro" id="IPR051177">
    <property type="entry name" value="CIK-Related_Protein"/>
</dbReference>
<name>A0A9W4TX47_9ASCO</name>
<evidence type="ECO:0000259" key="1">
    <source>
        <dbReference type="PROSITE" id="PS50011"/>
    </source>
</evidence>
<dbReference type="EMBL" id="CANTUO010000002">
    <property type="protein sequence ID" value="CAI5757942.1"/>
    <property type="molecule type" value="Genomic_DNA"/>
</dbReference>
<dbReference type="Proteomes" id="UP001152885">
    <property type="component" value="Unassembled WGS sequence"/>
</dbReference>
<dbReference type="Gene3D" id="3.30.200.20">
    <property type="entry name" value="Phosphorylase Kinase, domain 1"/>
    <property type="match status" value="1"/>
</dbReference>
<feature type="domain" description="Protein kinase" evidence="1">
    <location>
        <begin position="1"/>
        <end position="305"/>
    </location>
</feature>
<dbReference type="PROSITE" id="PS50011">
    <property type="entry name" value="PROTEIN_KINASE_DOM"/>
    <property type="match status" value="1"/>
</dbReference>
<dbReference type="PANTHER" id="PTHR12984:SF6">
    <property type="entry name" value="SCY1-LIKE PROTEIN 2"/>
    <property type="match status" value="1"/>
</dbReference>
<dbReference type="GO" id="GO:0005524">
    <property type="term" value="F:ATP binding"/>
    <property type="evidence" value="ECO:0007669"/>
    <property type="project" value="InterPro"/>
</dbReference>
<accession>A0A9W4TX47</accession>
<dbReference type="SUPFAM" id="SSF56112">
    <property type="entry name" value="Protein kinase-like (PK-like)"/>
    <property type="match status" value="1"/>
</dbReference>
<sequence>MFTSFLKSGIRSVYNVSENPSFAAEPWVIYPAKHKTTGKLASVFIFDKTKFENQVKRLCSMSSSNTRNPKVLISECYELIKFEINQLSKLKHPQILTVLEVLEETKTKFIFATESVGDNLSTINDLDSLTIQKGLLQIIKGLQFLHSNGIIHMNLNPSAIFLNQQGDWKLAGFKFLQNLNELSSQDRENFYIMNNSIIQFTNLNLSFTAPELIVDSRTNLNFANDVWSLAMVIYFIYNKKPLIEAESISEYKEKFKVFERNFYQKSGNLQLISIPQNLINVLPRCLARYPGDRMNLGQFLDTDYFNGKLIKAMCFIDEFSTKQVDEKLTFLEGLSIPDGKNNTILKQLPSSLIINKLIPTLIELILHELNVDEDNNLIPQSLLIILKSCESISQLTFQDKVFTILFDNKKTSKKLFNSSIKSRIIITENLHIIQHKTNDKQFITFIKNIINFIFIKDDSSDDQIKLQETFLRYTPKFIEKIDFPYLKNNIFPLLCENFKTTTILSTKIALIETFESFVDLNVIDNIIITDQLFVIMKNLKSRDERIVGKVLQFYNKLVKNQHINLDIDVCVENILFQCLSLTFSCNCDKNEFNKFMKINSGIQKLLVEKKLASLSVATTGNDFESLIQNQKTAGPDISEQIPKLKNHDIILQPRKPSNKTSSMKNVNFPPGYNSNIVLSPKHNVNSFSDSLI</sequence>
<dbReference type="OrthoDB" id="79687at2759"/>
<comment type="caution">
    <text evidence="2">The sequence shown here is derived from an EMBL/GenBank/DDBJ whole genome shotgun (WGS) entry which is preliminary data.</text>
</comment>
<evidence type="ECO:0000313" key="2">
    <source>
        <dbReference type="EMBL" id="CAI5757942.1"/>
    </source>
</evidence>
<evidence type="ECO:0000313" key="3">
    <source>
        <dbReference type="Proteomes" id="UP001152885"/>
    </source>
</evidence>
<dbReference type="AlphaFoldDB" id="A0A9W4TX47"/>
<dbReference type="InterPro" id="IPR011989">
    <property type="entry name" value="ARM-like"/>
</dbReference>
<reference evidence="2" key="1">
    <citation type="submission" date="2022-12" db="EMBL/GenBank/DDBJ databases">
        <authorList>
            <person name="Brejova B."/>
        </authorList>
    </citation>
    <scope>NUCLEOTIDE SEQUENCE</scope>
</reference>
<dbReference type="Pfam" id="PF00069">
    <property type="entry name" value="Pkinase"/>
    <property type="match status" value="1"/>
</dbReference>
<dbReference type="Gene3D" id="1.25.10.10">
    <property type="entry name" value="Leucine-rich Repeat Variant"/>
    <property type="match status" value="1"/>
</dbReference>
<dbReference type="PANTHER" id="PTHR12984">
    <property type="entry name" value="SCY1-RELATED S/T PROTEIN KINASE-LIKE"/>
    <property type="match status" value="1"/>
</dbReference>
<dbReference type="GO" id="GO:0004672">
    <property type="term" value="F:protein kinase activity"/>
    <property type="evidence" value="ECO:0007669"/>
    <property type="project" value="InterPro"/>
</dbReference>
<dbReference type="InterPro" id="IPR011009">
    <property type="entry name" value="Kinase-like_dom_sf"/>
</dbReference>
<gene>
    <name evidence="2" type="ORF">CANVERA_P2454</name>
</gene>
<protein>
    <recommendedName>
        <fullName evidence="1">Protein kinase domain-containing protein</fullName>
    </recommendedName>
</protein>
<keyword evidence="3" id="KW-1185">Reference proteome</keyword>
<organism evidence="2 3">
    <name type="scientific">Candida verbasci</name>
    <dbReference type="NCBI Taxonomy" id="1227364"/>
    <lineage>
        <taxon>Eukaryota</taxon>
        <taxon>Fungi</taxon>
        <taxon>Dikarya</taxon>
        <taxon>Ascomycota</taxon>
        <taxon>Saccharomycotina</taxon>
        <taxon>Pichiomycetes</taxon>
        <taxon>Debaryomycetaceae</taxon>
        <taxon>Candida/Lodderomyces clade</taxon>
        <taxon>Candida</taxon>
    </lineage>
</organism>